<dbReference type="Proteomes" id="UP000018890">
    <property type="component" value="Unassembled WGS sequence"/>
</dbReference>
<name>W4Q0A6_9BACI</name>
<dbReference type="EMBL" id="BAUT01000004">
    <property type="protein sequence ID" value="GAE24814.1"/>
    <property type="molecule type" value="Genomic_DNA"/>
</dbReference>
<comment type="subcellular location">
    <subcellularLocation>
        <location evidence="1 6">Cytoplasm</location>
        <location evidence="1 6">Cytosol</location>
    </subcellularLocation>
</comment>
<accession>W4Q0A6</accession>
<keyword evidence="5" id="KW-0143">Chaperone</keyword>
<evidence type="ECO:0000256" key="2">
    <source>
        <dbReference type="ARBA" id="ARBA00008787"/>
    </source>
</evidence>
<dbReference type="PIRSF" id="PIRSF039090">
    <property type="entry name" value="Flis"/>
    <property type="match status" value="1"/>
</dbReference>
<sequence length="140" mass="16192">MTTFLTEEALLQKSPQELTALLYEACLTNLEDAMEYMEKKDFIKVNEKLQKASDIIHRIGAGLNYEAGIVADQLEQVYNYIANQLVIANFTKDRAKIAEIVNILTTIMTSWNEAMKTNRDRMPNRVKQKIKVYDSYSIYE</sequence>
<dbReference type="SUPFAM" id="SSF101116">
    <property type="entry name" value="Flagellar export chaperone FliS"/>
    <property type="match status" value="1"/>
</dbReference>
<dbReference type="InterPro" id="IPR003713">
    <property type="entry name" value="FliS"/>
</dbReference>
<comment type="caution">
    <text evidence="7">The sequence shown here is derived from an EMBL/GenBank/DDBJ whole genome shotgun (WGS) entry which is preliminary data.</text>
</comment>
<dbReference type="PANTHER" id="PTHR34773">
    <property type="entry name" value="FLAGELLAR SECRETION CHAPERONE FLIS"/>
    <property type="match status" value="1"/>
</dbReference>
<reference evidence="7" key="1">
    <citation type="journal article" date="2014" name="Genome Announc.">
        <title>Draft Genome Sequences of Three Alkaliphilic Bacillus Strains, Bacillus wakoensis JCM 9140T, Bacillus akibai JCM 9157T, and Bacillus hemicellulosilyticus JCM 9152T.</title>
        <authorList>
            <person name="Yuki M."/>
            <person name="Oshima K."/>
            <person name="Suda W."/>
            <person name="Oshida Y."/>
            <person name="Kitamura K."/>
            <person name="Iida T."/>
            <person name="Hattori M."/>
            <person name="Ohkuma M."/>
        </authorList>
    </citation>
    <scope>NUCLEOTIDE SEQUENCE [LARGE SCALE GENOMIC DNA]</scope>
    <source>
        <strain evidence="7">JCM 9140</strain>
    </source>
</reference>
<evidence type="ECO:0000313" key="8">
    <source>
        <dbReference type="Proteomes" id="UP000018890"/>
    </source>
</evidence>
<evidence type="ECO:0000256" key="6">
    <source>
        <dbReference type="PIRNR" id="PIRNR039090"/>
    </source>
</evidence>
<organism evidence="7 8">
    <name type="scientific">Halalkalibacter wakoensis JCM 9140</name>
    <dbReference type="NCBI Taxonomy" id="1236970"/>
    <lineage>
        <taxon>Bacteria</taxon>
        <taxon>Bacillati</taxon>
        <taxon>Bacillota</taxon>
        <taxon>Bacilli</taxon>
        <taxon>Bacillales</taxon>
        <taxon>Bacillaceae</taxon>
        <taxon>Halalkalibacter</taxon>
    </lineage>
</organism>
<dbReference type="GO" id="GO:0071973">
    <property type="term" value="P:bacterial-type flagellum-dependent cell motility"/>
    <property type="evidence" value="ECO:0007669"/>
    <property type="project" value="TreeGrafter"/>
</dbReference>
<keyword evidence="4 6" id="KW-1005">Bacterial flagellum biogenesis</keyword>
<evidence type="ECO:0000256" key="1">
    <source>
        <dbReference type="ARBA" id="ARBA00004514"/>
    </source>
</evidence>
<keyword evidence="7" id="KW-0966">Cell projection</keyword>
<dbReference type="CDD" id="cd16098">
    <property type="entry name" value="FliS"/>
    <property type="match status" value="1"/>
</dbReference>
<keyword evidence="7" id="KW-0282">Flagellum</keyword>
<comment type="similarity">
    <text evidence="2 6">Belongs to the FliS family.</text>
</comment>
<dbReference type="GO" id="GO:0005829">
    <property type="term" value="C:cytosol"/>
    <property type="evidence" value="ECO:0007669"/>
    <property type="project" value="UniProtKB-SubCell"/>
</dbReference>
<dbReference type="AlphaFoldDB" id="W4Q0A6"/>
<protein>
    <recommendedName>
        <fullName evidence="6">Flagellar secretion chaperone FliS</fullName>
    </recommendedName>
</protein>
<dbReference type="InterPro" id="IPR036584">
    <property type="entry name" value="FliS_sf"/>
</dbReference>
<dbReference type="GO" id="GO:0044780">
    <property type="term" value="P:bacterial-type flagellum assembly"/>
    <property type="evidence" value="ECO:0007669"/>
    <property type="project" value="InterPro"/>
</dbReference>
<gene>
    <name evidence="7" type="ORF">JCM9140_766</name>
</gene>
<evidence type="ECO:0000256" key="3">
    <source>
        <dbReference type="ARBA" id="ARBA00022490"/>
    </source>
</evidence>
<dbReference type="OrthoDB" id="9792010at2"/>
<evidence type="ECO:0000313" key="7">
    <source>
        <dbReference type="EMBL" id="GAE24814.1"/>
    </source>
</evidence>
<dbReference type="NCBIfam" id="TIGR00208">
    <property type="entry name" value="fliS"/>
    <property type="match status" value="1"/>
</dbReference>
<evidence type="ECO:0000256" key="5">
    <source>
        <dbReference type="ARBA" id="ARBA00023186"/>
    </source>
</evidence>
<keyword evidence="3 6" id="KW-0963">Cytoplasm</keyword>
<dbReference type="PANTHER" id="PTHR34773:SF1">
    <property type="entry name" value="FLAGELLAR SECRETION CHAPERONE FLIS"/>
    <property type="match status" value="1"/>
</dbReference>
<keyword evidence="7" id="KW-0969">Cilium</keyword>
<keyword evidence="8" id="KW-1185">Reference proteome</keyword>
<evidence type="ECO:0000256" key="4">
    <source>
        <dbReference type="ARBA" id="ARBA00022795"/>
    </source>
</evidence>
<proteinExistence type="inferred from homology"/>
<dbReference type="Pfam" id="PF02561">
    <property type="entry name" value="FliS"/>
    <property type="match status" value="1"/>
</dbReference>
<dbReference type="STRING" id="1236970.JCM9140_766"/>
<dbReference type="Gene3D" id="1.20.120.340">
    <property type="entry name" value="Flagellar protein FliS"/>
    <property type="match status" value="1"/>
</dbReference>